<dbReference type="EMBL" id="JABSNO010000019">
    <property type="protein sequence ID" value="NRS93292.1"/>
    <property type="molecule type" value="Genomic_DNA"/>
</dbReference>
<organism evidence="1 2">
    <name type="scientific">Frigoriflavimonas asaccharolytica</name>
    <dbReference type="NCBI Taxonomy" id="2735899"/>
    <lineage>
        <taxon>Bacteria</taxon>
        <taxon>Pseudomonadati</taxon>
        <taxon>Bacteroidota</taxon>
        <taxon>Flavobacteriia</taxon>
        <taxon>Flavobacteriales</taxon>
        <taxon>Weeksellaceae</taxon>
        <taxon>Frigoriflavimonas</taxon>
    </lineage>
</organism>
<evidence type="ECO:0000313" key="2">
    <source>
        <dbReference type="Proteomes" id="UP000610746"/>
    </source>
</evidence>
<gene>
    <name evidence="1" type="ORF">HNQ03_002379</name>
</gene>
<dbReference type="GO" id="GO:0006261">
    <property type="term" value="P:DNA-templated DNA replication"/>
    <property type="evidence" value="ECO:0007669"/>
    <property type="project" value="TreeGrafter"/>
</dbReference>
<sequence>MNWEQIAGQEILKQHLKDSIANNRVSHAQLFVGNEGNGILPLALAYAKEILLKENEKASSKVEHLNHLDMHFSFPVFSEDGKSVSKRLMPEFREIILEDPYFNFADWQEKLDSKNKQFSISVQEIEEQTSQFVLKSFEGGTKILIIWRADKMNIQASNKLLKFLEEPPEKTIILLLAETTDNFLPTITSRCQILEIPRISDEDLSNYLLKNNLCEEHELLKVIQKAQGNLNTALKIISAGDTVSEFEELFVDWVRFAFQVKKKPEFLIQILKWAETISKWNRDKQKSFLEFCAEMFRLAMLQSYGAKDLVYTKIDAGNFNWDSFSKFIHGANIESILEEISMADLHLLRNGNAKIIWTDLGIKLSRFIHRTP</sequence>
<dbReference type="RefSeq" id="WP_173779865.1">
    <property type="nucleotide sequence ID" value="NZ_JABSNO010000019.1"/>
</dbReference>
<proteinExistence type="predicted"/>
<dbReference type="InterPro" id="IPR050238">
    <property type="entry name" value="DNA_Rep/Repair_Clamp_Loader"/>
</dbReference>
<evidence type="ECO:0000313" key="1">
    <source>
        <dbReference type="EMBL" id="NRS93292.1"/>
    </source>
</evidence>
<protein>
    <submittedName>
        <fullName evidence="1">DNA polymerase-3 subunit delta</fullName>
        <ecNumber evidence="1">2.7.7.7</ecNumber>
    </submittedName>
</protein>
<keyword evidence="1" id="KW-0808">Transferase</keyword>
<dbReference type="SUPFAM" id="SSF52540">
    <property type="entry name" value="P-loop containing nucleoside triphosphate hydrolases"/>
    <property type="match status" value="1"/>
</dbReference>
<dbReference type="PANTHER" id="PTHR11669">
    <property type="entry name" value="REPLICATION FACTOR C / DNA POLYMERASE III GAMMA-TAU SUBUNIT"/>
    <property type="match status" value="1"/>
</dbReference>
<dbReference type="Proteomes" id="UP000610746">
    <property type="component" value="Unassembled WGS sequence"/>
</dbReference>
<dbReference type="InterPro" id="IPR027417">
    <property type="entry name" value="P-loop_NTPase"/>
</dbReference>
<comment type="caution">
    <text evidence="1">The sequence shown here is derived from an EMBL/GenBank/DDBJ whole genome shotgun (WGS) entry which is preliminary data.</text>
</comment>
<reference evidence="1" key="1">
    <citation type="submission" date="2020-05" db="EMBL/GenBank/DDBJ databases">
        <title>Genomic Encyclopedia of Type Strains, Phase IV (KMG-V): Genome sequencing to study the core and pangenomes of soil and plant-associated prokaryotes.</title>
        <authorList>
            <person name="Whitman W."/>
        </authorList>
    </citation>
    <scope>NUCLEOTIDE SEQUENCE</scope>
    <source>
        <strain evidence="1">16F</strain>
    </source>
</reference>
<dbReference type="PANTHER" id="PTHR11669:SF8">
    <property type="entry name" value="DNA POLYMERASE III SUBUNIT DELTA"/>
    <property type="match status" value="1"/>
</dbReference>
<dbReference type="AlphaFoldDB" id="A0A8J8GCN8"/>
<accession>A0A8J8GCN8</accession>
<name>A0A8J8GCN8_9FLAO</name>
<dbReference type="Pfam" id="PF13177">
    <property type="entry name" value="DNA_pol3_delta2"/>
    <property type="match status" value="1"/>
</dbReference>
<keyword evidence="2" id="KW-1185">Reference proteome</keyword>
<dbReference type="GO" id="GO:0003887">
    <property type="term" value="F:DNA-directed DNA polymerase activity"/>
    <property type="evidence" value="ECO:0007669"/>
    <property type="project" value="UniProtKB-EC"/>
</dbReference>
<dbReference type="Gene3D" id="3.40.50.300">
    <property type="entry name" value="P-loop containing nucleotide triphosphate hydrolases"/>
    <property type="match status" value="1"/>
</dbReference>
<keyword evidence="1" id="KW-0548">Nucleotidyltransferase</keyword>
<dbReference type="EC" id="2.7.7.7" evidence="1"/>